<accession>A0A3S4R3C1</accession>
<dbReference type="KEGG" id="ahw:NCTC11636_01330"/>
<dbReference type="Proteomes" id="UP000266895">
    <property type="component" value="Chromosome"/>
</dbReference>
<gene>
    <name evidence="1" type="ORF">NCTC11636_01330</name>
</gene>
<protein>
    <submittedName>
        <fullName evidence="1">Uncharacterized protein</fullName>
    </submittedName>
</protein>
<reference evidence="1 2" key="1">
    <citation type="submission" date="2018-12" db="EMBL/GenBank/DDBJ databases">
        <authorList>
            <consortium name="Pathogen Informatics"/>
        </authorList>
    </citation>
    <scope>NUCLEOTIDE SEQUENCE [LARGE SCALE GENOMIC DNA]</scope>
    <source>
        <strain evidence="1 2">NCTC11636</strain>
    </source>
</reference>
<evidence type="ECO:0000313" key="1">
    <source>
        <dbReference type="EMBL" id="VEG28045.1"/>
    </source>
</evidence>
<proteinExistence type="predicted"/>
<name>A0A3S4R3C1_9ACTO</name>
<sequence>MSRWLDPVEAVREAVTEATGAPTTRVLDPGFTSGPMPLVHVSLVSSAPGDIDRTSTVAVDVYAVTPSARGEAGAQALAELLVDAVDDKPLASSEGYVDAVTVTQVGGVRPYFETVEVVPVTLDITYRPRH</sequence>
<keyword evidence="2" id="KW-1185">Reference proteome</keyword>
<dbReference type="EMBL" id="LR134350">
    <property type="protein sequence ID" value="VEG28045.1"/>
    <property type="molecule type" value="Genomic_DNA"/>
</dbReference>
<dbReference type="OrthoDB" id="3261038at2"/>
<dbReference type="RefSeq" id="WP_126382428.1">
    <property type="nucleotide sequence ID" value="NZ_PISF01000008.1"/>
</dbReference>
<dbReference type="AlphaFoldDB" id="A0A3S4R3C1"/>
<evidence type="ECO:0000313" key="2">
    <source>
        <dbReference type="Proteomes" id="UP000266895"/>
    </source>
</evidence>
<organism evidence="1 2">
    <name type="scientific">Actinomyces howellii</name>
    <dbReference type="NCBI Taxonomy" id="52771"/>
    <lineage>
        <taxon>Bacteria</taxon>
        <taxon>Bacillati</taxon>
        <taxon>Actinomycetota</taxon>
        <taxon>Actinomycetes</taxon>
        <taxon>Actinomycetales</taxon>
        <taxon>Actinomycetaceae</taxon>
        <taxon>Actinomyces</taxon>
    </lineage>
</organism>